<dbReference type="InterPro" id="IPR023635">
    <property type="entry name" value="Peptide_deformylase"/>
</dbReference>
<keyword evidence="3" id="KW-0479">Metal-binding</keyword>
<name>A0ABR2YB95_9CHLO</name>
<keyword evidence="5" id="KW-1185">Reference proteome</keyword>
<gene>
    <name evidence="4" type="ORF">WJX75_008787</name>
</gene>
<dbReference type="Gene3D" id="3.90.45.10">
    <property type="entry name" value="Peptide deformylase"/>
    <property type="match status" value="1"/>
</dbReference>
<accession>A0ABR2YB95</accession>
<keyword evidence="3" id="KW-0378">Hydrolase</keyword>
<dbReference type="PANTHER" id="PTHR10458:SF22">
    <property type="entry name" value="PEPTIDE DEFORMYLASE"/>
    <property type="match status" value="1"/>
</dbReference>
<dbReference type="PRINTS" id="PR01576">
    <property type="entry name" value="PDEFORMYLASE"/>
</dbReference>
<comment type="similarity">
    <text evidence="1 3">Belongs to the polypeptide deformylase family.</text>
</comment>
<dbReference type="CDD" id="cd00487">
    <property type="entry name" value="Pep_deformylase"/>
    <property type="match status" value="1"/>
</dbReference>
<organism evidence="4 5">
    <name type="scientific">Coccomyxa subellipsoidea</name>
    <dbReference type="NCBI Taxonomy" id="248742"/>
    <lineage>
        <taxon>Eukaryota</taxon>
        <taxon>Viridiplantae</taxon>
        <taxon>Chlorophyta</taxon>
        <taxon>core chlorophytes</taxon>
        <taxon>Trebouxiophyceae</taxon>
        <taxon>Trebouxiophyceae incertae sedis</taxon>
        <taxon>Coccomyxaceae</taxon>
        <taxon>Coccomyxa</taxon>
    </lineage>
</organism>
<dbReference type="EC" id="3.5.1.88" evidence="2 3"/>
<dbReference type="NCBIfam" id="TIGR00079">
    <property type="entry name" value="pept_deformyl"/>
    <property type="match status" value="1"/>
</dbReference>
<dbReference type="InterPro" id="IPR036821">
    <property type="entry name" value="Peptide_deformylase_sf"/>
</dbReference>
<keyword evidence="3" id="KW-0809">Transit peptide</keyword>
<dbReference type="PANTHER" id="PTHR10458">
    <property type="entry name" value="PEPTIDE DEFORMYLASE"/>
    <property type="match status" value="1"/>
</dbReference>
<dbReference type="Pfam" id="PF01327">
    <property type="entry name" value="Pep_deformylase"/>
    <property type="match status" value="1"/>
</dbReference>
<keyword evidence="3" id="KW-0150">Chloroplast</keyword>
<evidence type="ECO:0000313" key="4">
    <source>
        <dbReference type="EMBL" id="KAK9901366.1"/>
    </source>
</evidence>
<reference evidence="4 5" key="1">
    <citation type="journal article" date="2024" name="Nat. Commun.">
        <title>Phylogenomics reveals the evolutionary origins of lichenization in chlorophyte algae.</title>
        <authorList>
            <person name="Puginier C."/>
            <person name="Libourel C."/>
            <person name="Otte J."/>
            <person name="Skaloud P."/>
            <person name="Haon M."/>
            <person name="Grisel S."/>
            <person name="Petersen M."/>
            <person name="Berrin J.G."/>
            <person name="Delaux P.M."/>
            <person name="Dal Grande F."/>
            <person name="Keller J."/>
        </authorList>
    </citation>
    <scope>NUCLEOTIDE SEQUENCE [LARGE SCALE GENOMIC DNA]</scope>
    <source>
        <strain evidence="4 5">SAG 216-7</strain>
    </source>
</reference>
<keyword evidence="3" id="KW-0648">Protein biosynthesis</keyword>
<proteinExistence type="inferred from homology"/>
<sequence>MDVLAKGQQLRLLAHRAASVRHSCSSIRPARSRFLHTVVAQARQSAALRELQEQQEERASQVLESKTPVVTDLTWDRPLDIIKYPDPRLRAVNAKIGTFNDKVKQLGMEMLEVMYNGDDGVGLAAPQVGVNVRMMVYNPTGRRGDEEYILVNPKILSASGKREVHEEGCLSFPRLFANVERPYKVKVRAQDVKGDTLMLTLNGWQARIFLHEYDHLQGTLFHDRMNPEELRKIHKGLVALEEEYLQLHPGAVVQRV</sequence>
<protein>
    <recommendedName>
        <fullName evidence="2 3">Peptide deformylase</fullName>
        <ecNumber evidence="2 3">3.5.1.88</ecNumber>
    </recommendedName>
</protein>
<dbReference type="HAMAP" id="MF_00163">
    <property type="entry name" value="Pep_deformylase"/>
    <property type="match status" value="1"/>
</dbReference>
<evidence type="ECO:0000313" key="5">
    <source>
        <dbReference type="Proteomes" id="UP001491310"/>
    </source>
</evidence>
<dbReference type="EMBL" id="JALJOT010000018">
    <property type="protein sequence ID" value="KAK9901366.1"/>
    <property type="molecule type" value="Genomic_DNA"/>
</dbReference>
<comment type="function">
    <text evidence="3">Removes the formyl group from the N-terminal Met of newly synthesized proteins.</text>
</comment>
<comment type="catalytic activity">
    <reaction evidence="3">
        <text>N-terminal N-formyl-L-methionyl-[peptide] + H2O = N-terminal L-methionyl-[peptide] + formate</text>
        <dbReference type="Rhea" id="RHEA:24420"/>
        <dbReference type="Rhea" id="RHEA-COMP:10639"/>
        <dbReference type="Rhea" id="RHEA-COMP:10640"/>
        <dbReference type="ChEBI" id="CHEBI:15377"/>
        <dbReference type="ChEBI" id="CHEBI:15740"/>
        <dbReference type="ChEBI" id="CHEBI:49298"/>
        <dbReference type="ChEBI" id="CHEBI:64731"/>
        <dbReference type="EC" id="3.5.1.88"/>
    </reaction>
</comment>
<comment type="caution">
    <text evidence="4">The sequence shown here is derived from an EMBL/GenBank/DDBJ whole genome shotgun (WGS) entry which is preliminary data.</text>
</comment>
<dbReference type="NCBIfam" id="NF001159">
    <property type="entry name" value="PRK00150.1-3"/>
    <property type="match status" value="1"/>
</dbReference>
<keyword evidence="3" id="KW-0934">Plastid</keyword>
<dbReference type="Proteomes" id="UP001491310">
    <property type="component" value="Unassembled WGS sequence"/>
</dbReference>
<evidence type="ECO:0000256" key="3">
    <source>
        <dbReference type="RuleBase" id="RU362111"/>
    </source>
</evidence>
<evidence type="ECO:0000256" key="2">
    <source>
        <dbReference type="ARBA" id="ARBA00012175"/>
    </source>
</evidence>
<evidence type="ECO:0000256" key="1">
    <source>
        <dbReference type="ARBA" id="ARBA00010759"/>
    </source>
</evidence>
<comment type="subcellular location">
    <subcellularLocation>
        <location evidence="3">Plastid</location>
        <location evidence="3">Chloroplast</location>
    </subcellularLocation>
</comment>
<dbReference type="SUPFAM" id="SSF56420">
    <property type="entry name" value="Peptide deformylase"/>
    <property type="match status" value="1"/>
</dbReference>